<accession>A0A8J5L7D0</accession>
<proteinExistence type="predicted"/>
<feature type="compositionally biased region" description="Pro residues" evidence="1">
    <location>
        <begin position="54"/>
        <end position="66"/>
    </location>
</feature>
<dbReference type="Proteomes" id="UP000734854">
    <property type="component" value="Unassembled WGS sequence"/>
</dbReference>
<comment type="caution">
    <text evidence="2">The sequence shown here is derived from an EMBL/GenBank/DDBJ whole genome shotgun (WGS) entry which is preliminary data.</text>
</comment>
<dbReference type="OrthoDB" id="1894577at2759"/>
<gene>
    <name evidence="2" type="ORF">ZIOFF_034159</name>
</gene>
<evidence type="ECO:0000256" key="1">
    <source>
        <dbReference type="SAM" id="MobiDB-lite"/>
    </source>
</evidence>
<dbReference type="PANTHER" id="PTHR34962:SF3">
    <property type="entry name" value="ABC SUBFAMILY C PROTEIN"/>
    <property type="match status" value="1"/>
</dbReference>
<evidence type="ECO:0000313" key="3">
    <source>
        <dbReference type="Proteomes" id="UP000734854"/>
    </source>
</evidence>
<feature type="region of interest" description="Disordered" evidence="1">
    <location>
        <begin position="274"/>
        <end position="297"/>
    </location>
</feature>
<sequence length="527" mass="57803">MTRSAAAPALSLVYPSLASTPLPSKGKGLFRASSLPSPKPRTKRPNYLRLKIPNPQPLQTPPPPPLQTHEPWVVVLEEEVNAVEHVVQEVDAAEVVEDAPVATVGIDPAADLQVLPREAFAQHFGIALRFAALVAVQTMVAVWFLGGVGGEEGNGSGKRKVEEGRVGSAASQVAEFQKILEIRAMAKEARETERRELSEDSGVQGELSKKISSLRKRSPKVILDENGFSVSLPLPSKNVDEEMDGKKLKSKQNTDIKKLNYKRKGGFLKSIRKSENIPKGFGGSGKKQEPGKGSNGGVHQIAEEAAWHHEQGNTHASEMAQSLHDIMDDVAVSGQEAVRQVSKGTNSTNDIAETFRKNKKSSKEITRISSLETAKVDKPRCNLHAERIDDRSFVNKDKQNQLNFLNNPWWLKLPYVLGILLRRGSNGRGPEGLYSLEANPSSGEESASYTIVFQDRGDAMNFCFLLESFFEDLGDVSADVVPLTIQELTEVLNLDALKLLVLRKGQIRLYAGLPLTEVETEIRSLLN</sequence>
<keyword evidence="3" id="KW-1185">Reference proteome</keyword>
<dbReference type="EMBL" id="JACMSC010000009">
    <property type="protein sequence ID" value="KAG6508778.1"/>
    <property type="molecule type" value="Genomic_DNA"/>
</dbReference>
<dbReference type="PANTHER" id="PTHR34962">
    <property type="entry name" value="EMBRYO DEFECTIVE 1703-RELATED"/>
    <property type="match status" value="1"/>
</dbReference>
<organism evidence="2 3">
    <name type="scientific">Zingiber officinale</name>
    <name type="common">Ginger</name>
    <name type="synonym">Amomum zingiber</name>
    <dbReference type="NCBI Taxonomy" id="94328"/>
    <lineage>
        <taxon>Eukaryota</taxon>
        <taxon>Viridiplantae</taxon>
        <taxon>Streptophyta</taxon>
        <taxon>Embryophyta</taxon>
        <taxon>Tracheophyta</taxon>
        <taxon>Spermatophyta</taxon>
        <taxon>Magnoliopsida</taxon>
        <taxon>Liliopsida</taxon>
        <taxon>Zingiberales</taxon>
        <taxon>Zingiberaceae</taxon>
        <taxon>Zingiber</taxon>
    </lineage>
</organism>
<feature type="region of interest" description="Disordered" evidence="1">
    <location>
        <begin position="25"/>
        <end position="66"/>
    </location>
</feature>
<reference evidence="2 3" key="1">
    <citation type="submission" date="2020-08" db="EMBL/GenBank/DDBJ databases">
        <title>Plant Genome Project.</title>
        <authorList>
            <person name="Zhang R.-G."/>
        </authorList>
    </citation>
    <scope>NUCLEOTIDE SEQUENCE [LARGE SCALE GENOMIC DNA]</scope>
    <source>
        <tissue evidence="2">Rhizome</tissue>
    </source>
</reference>
<name>A0A8J5L7D0_ZINOF</name>
<protein>
    <submittedName>
        <fullName evidence="2">Uncharacterized protein</fullName>
    </submittedName>
</protein>
<dbReference type="AlphaFoldDB" id="A0A8J5L7D0"/>
<evidence type="ECO:0000313" key="2">
    <source>
        <dbReference type="EMBL" id="KAG6508778.1"/>
    </source>
</evidence>